<dbReference type="InterPro" id="IPR000477">
    <property type="entry name" value="RT_dom"/>
</dbReference>
<dbReference type="InterPro" id="IPR043128">
    <property type="entry name" value="Rev_trsase/Diguanyl_cyclase"/>
</dbReference>
<feature type="non-terminal residue" evidence="9">
    <location>
        <position position="1"/>
    </location>
</feature>
<feature type="domain" description="Reverse transcriptase" evidence="7">
    <location>
        <begin position="1"/>
        <end position="115"/>
    </location>
</feature>
<keyword evidence="5" id="KW-0695">RNA-directed DNA polymerase</keyword>
<dbReference type="InterPro" id="IPR001584">
    <property type="entry name" value="Integrase_cat-core"/>
</dbReference>
<dbReference type="InterPro" id="IPR041577">
    <property type="entry name" value="RT_RNaseH_2"/>
</dbReference>
<dbReference type="FunFam" id="3.30.420.10:FF:000032">
    <property type="entry name" value="Retrovirus-related Pol polyprotein from transposon 297-like Protein"/>
    <property type="match status" value="1"/>
</dbReference>
<dbReference type="FunFam" id="3.30.70.270:FF:000003">
    <property type="entry name" value="Transposon Ty3-G Gag-Pol polyprotein"/>
    <property type="match status" value="1"/>
</dbReference>
<keyword evidence="4" id="KW-0378">Hydrolase</keyword>
<feature type="non-terminal residue" evidence="9">
    <location>
        <position position="729"/>
    </location>
</feature>
<dbReference type="EC" id="2.7.7.49" evidence="1"/>
<dbReference type="FunFam" id="3.10.20.370:FF:000001">
    <property type="entry name" value="Retrovirus-related Pol polyprotein from transposon 17.6-like protein"/>
    <property type="match status" value="1"/>
</dbReference>
<dbReference type="PANTHER" id="PTHR37984:SF5">
    <property type="entry name" value="PROTEIN NYNRIN-LIKE"/>
    <property type="match status" value="1"/>
</dbReference>
<dbReference type="PANTHER" id="PTHR37984">
    <property type="entry name" value="PROTEIN CBG26694"/>
    <property type="match status" value="1"/>
</dbReference>
<dbReference type="PROSITE" id="PS50878">
    <property type="entry name" value="RT_POL"/>
    <property type="match status" value="1"/>
</dbReference>
<dbReference type="Gene3D" id="3.10.10.10">
    <property type="entry name" value="HIV Type 1 Reverse Transcriptase, subunit A, domain 1"/>
    <property type="match status" value="1"/>
</dbReference>
<dbReference type="Gene3D" id="3.30.70.270">
    <property type="match status" value="2"/>
</dbReference>
<keyword evidence="3" id="KW-0540">Nuclease</keyword>
<evidence type="ECO:0000313" key="9">
    <source>
        <dbReference type="EMBL" id="QQP41487.1"/>
    </source>
</evidence>
<reference evidence="10" key="1">
    <citation type="submission" date="2021-01" db="EMBL/GenBank/DDBJ databases">
        <title>Caligus Genome Assembly.</title>
        <authorList>
            <person name="Gallardo-Escarate C."/>
        </authorList>
    </citation>
    <scope>NUCLEOTIDE SEQUENCE [LARGE SCALE GENOMIC DNA]</scope>
</reference>
<dbReference type="InterPro" id="IPR036397">
    <property type="entry name" value="RNaseH_sf"/>
</dbReference>
<dbReference type="SUPFAM" id="SSF56672">
    <property type="entry name" value="DNA/RNA polymerases"/>
    <property type="match status" value="1"/>
</dbReference>
<evidence type="ECO:0000259" key="7">
    <source>
        <dbReference type="PROSITE" id="PS50878"/>
    </source>
</evidence>
<dbReference type="AlphaFoldDB" id="A0A7T8K004"/>
<evidence type="ECO:0000256" key="6">
    <source>
        <dbReference type="ARBA" id="ARBA00023268"/>
    </source>
</evidence>
<name>A0A7T8K004_CALRO</name>
<dbReference type="Pfam" id="PF00078">
    <property type="entry name" value="RVT_1"/>
    <property type="match status" value="1"/>
</dbReference>
<evidence type="ECO:0000256" key="4">
    <source>
        <dbReference type="ARBA" id="ARBA00022759"/>
    </source>
</evidence>
<dbReference type="GO" id="GO:0003964">
    <property type="term" value="F:RNA-directed DNA polymerase activity"/>
    <property type="evidence" value="ECO:0007669"/>
    <property type="project" value="UniProtKB-KW"/>
</dbReference>
<dbReference type="SUPFAM" id="SSF53098">
    <property type="entry name" value="Ribonuclease H-like"/>
    <property type="match status" value="1"/>
</dbReference>
<dbReference type="OrthoDB" id="6378979at2759"/>
<dbReference type="PROSITE" id="PS50994">
    <property type="entry name" value="INTEGRASE"/>
    <property type="match status" value="1"/>
</dbReference>
<dbReference type="InterPro" id="IPR050951">
    <property type="entry name" value="Retrovirus_Pol_polyprotein"/>
</dbReference>
<dbReference type="InterPro" id="IPR041588">
    <property type="entry name" value="Integrase_H2C2"/>
</dbReference>
<proteinExistence type="predicted"/>
<dbReference type="GO" id="GO:0042575">
    <property type="term" value="C:DNA polymerase complex"/>
    <property type="evidence" value="ECO:0007669"/>
    <property type="project" value="UniProtKB-ARBA"/>
</dbReference>
<dbReference type="InterPro" id="IPR043502">
    <property type="entry name" value="DNA/RNA_pol_sf"/>
</dbReference>
<keyword evidence="2" id="KW-0548">Nucleotidyltransferase</keyword>
<feature type="domain" description="Integrase catalytic" evidence="8">
    <location>
        <begin position="454"/>
        <end position="616"/>
    </location>
</feature>
<evidence type="ECO:0000256" key="1">
    <source>
        <dbReference type="ARBA" id="ARBA00012493"/>
    </source>
</evidence>
<evidence type="ECO:0000256" key="5">
    <source>
        <dbReference type="ARBA" id="ARBA00022918"/>
    </source>
</evidence>
<dbReference type="FunFam" id="3.30.70.270:FF:000063">
    <property type="entry name" value="Zinc knuckle domaincontaining protein"/>
    <property type="match status" value="1"/>
</dbReference>
<gene>
    <name evidence="9" type="ORF">FKW44_015884</name>
</gene>
<dbReference type="Gene3D" id="3.30.420.10">
    <property type="entry name" value="Ribonuclease H-like superfamily/Ribonuclease H"/>
    <property type="match status" value="1"/>
</dbReference>
<evidence type="ECO:0000256" key="2">
    <source>
        <dbReference type="ARBA" id="ARBA00022695"/>
    </source>
</evidence>
<dbReference type="GO" id="GO:0015074">
    <property type="term" value="P:DNA integration"/>
    <property type="evidence" value="ECO:0007669"/>
    <property type="project" value="InterPro"/>
</dbReference>
<keyword evidence="6" id="KW-0511">Multifunctional enzyme</keyword>
<evidence type="ECO:0000313" key="10">
    <source>
        <dbReference type="Proteomes" id="UP000595437"/>
    </source>
</evidence>
<dbReference type="GO" id="GO:0004519">
    <property type="term" value="F:endonuclease activity"/>
    <property type="evidence" value="ECO:0007669"/>
    <property type="project" value="UniProtKB-KW"/>
</dbReference>
<keyword evidence="10" id="KW-1185">Reference proteome</keyword>
<keyword evidence="2" id="KW-0808">Transferase</keyword>
<dbReference type="InterPro" id="IPR012337">
    <property type="entry name" value="RNaseH-like_sf"/>
</dbReference>
<evidence type="ECO:0000256" key="3">
    <source>
        <dbReference type="ARBA" id="ARBA00022722"/>
    </source>
</evidence>
<dbReference type="Proteomes" id="UP000595437">
    <property type="component" value="Chromosome 10"/>
</dbReference>
<dbReference type="Pfam" id="PF00665">
    <property type="entry name" value="rve"/>
    <property type="match status" value="1"/>
</dbReference>
<dbReference type="CDD" id="cd09274">
    <property type="entry name" value="RNase_HI_RT_Ty3"/>
    <property type="match status" value="1"/>
</dbReference>
<dbReference type="Pfam" id="PF17919">
    <property type="entry name" value="RT_RNaseH_2"/>
    <property type="match status" value="1"/>
</dbReference>
<accession>A0A7T8K004</accession>
<sequence length="729" mass="82289">RGRLQRTQARLLKAEIRQLLQVRCMPTMGLFEYLRMPFGLKNAAQSFQRFMDSLFRDVGGVFVYLDDMLIASKSLKEHHKTLTCVLYKLQGAGLRLSEDKCEWAKSSMKFLGHHISAAGISPLSNRVEAIQKLAPPKCKKELQAFLGMVQYYARFVPGLAYYSGKLHILLRKNARFIWTEEHSSAFEGIKAALARKTLLVFRRKETPLALTTDASLSGMGASLEQFENGSWAPLAFWSKSFNAAQKNYSAFDRELLAVKEAIAHFRWSLEGVEFTVFSDHKPLTTALESRNPSWTARQHRAFLFISEFHCKIVHKSGRSNFVADTLSRLITPIQADSFPLLQEIMAAQSQIDPRSLDFRSKHFSTKAFGSSVLVGFGEGECFRAVVPTEELRRKIFSLAHNLSHPGFKGTLRQISKSFAWPNLRADVKAWTEGCVPCQRNKVTTHPRPAGPTPFVKNPKRFSVVHVDLVGPLPLSNGLRYLLTILDRATRWIEAIPLQDTRAETIVTNFFSGWVARFGVPQTIHSDRGPQFTGSLWGHLGQLLGVKNLFTTSYHPESNGIIERFHRTLKTSLAARISQEGESWLKALPFVLLGLRSSTPCIPGSELSPLHLLLGEAPRLPLTLVNEGERLPDKKLFERLRDLKHSPPRVIPETSSRFLSAVDKLKKAEFVFVKNIPIRPSLSPTYLGPFKVLKKFDRVFELDFGQRTDHVSIDRLKPAFGIRDILPSFG</sequence>
<dbReference type="CDD" id="cd01647">
    <property type="entry name" value="RT_LTR"/>
    <property type="match status" value="1"/>
</dbReference>
<organism evidence="9 10">
    <name type="scientific">Caligus rogercresseyi</name>
    <name type="common">Sea louse</name>
    <dbReference type="NCBI Taxonomy" id="217165"/>
    <lineage>
        <taxon>Eukaryota</taxon>
        <taxon>Metazoa</taxon>
        <taxon>Ecdysozoa</taxon>
        <taxon>Arthropoda</taxon>
        <taxon>Crustacea</taxon>
        <taxon>Multicrustacea</taxon>
        <taxon>Hexanauplia</taxon>
        <taxon>Copepoda</taxon>
        <taxon>Siphonostomatoida</taxon>
        <taxon>Caligidae</taxon>
        <taxon>Caligus</taxon>
    </lineage>
</organism>
<dbReference type="Pfam" id="PF17921">
    <property type="entry name" value="Integrase_H2C2"/>
    <property type="match status" value="1"/>
</dbReference>
<dbReference type="EMBL" id="CP045899">
    <property type="protein sequence ID" value="QQP41487.1"/>
    <property type="molecule type" value="Genomic_DNA"/>
</dbReference>
<dbReference type="Gene3D" id="1.10.340.70">
    <property type="match status" value="1"/>
</dbReference>
<dbReference type="GO" id="GO:0003676">
    <property type="term" value="F:nucleic acid binding"/>
    <property type="evidence" value="ECO:0007669"/>
    <property type="project" value="InterPro"/>
</dbReference>
<protein>
    <recommendedName>
        <fullName evidence="1">RNA-directed DNA polymerase</fullName>
        <ecNumber evidence="1">2.7.7.49</ecNumber>
    </recommendedName>
</protein>
<keyword evidence="4" id="KW-0255">Endonuclease</keyword>
<evidence type="ECO:0000259" key="8">
    <source>
        <dbReference type="PROSITE" id="PS50994"/>
    </source>
</evidence>